<feature type="domain" description="ATP-grasp" evidence="2">
    <location>
        <begin position="133"/>
        <end position="323"/>
    </location>
</feature>
<dbReference type="GO" id="GO:0009432">
    <property type="term" value="P:SOS response"/>
    <property type="evidence" value="ECO:0007669"/>
    <property type="project" value="TreeGrafter"/>
</dbReference>
<dbReference type="GO" id="GO:0005524">
    <property type="term" value="F:ATP binding"/>
    <property type="evidence" value="ECO:0007669"/>
    <property type="project" value="UniProtKB-UniRule"/>
</dbReference>
<evidence type="ECO:0000259" key="2">
    <source>
        <dbReference type="PROSITE" id="PS50975"/>
    </source>
</evidence>
<dbReference type="EMBL" id="JACHLE010000008">
    <property type="protein sequence ID" value="MBB4808242.1"/>
    <property type="molecule type" value="Genomic_DNA"/>
</dbReference>
<evidence type="ECO:0000313" key="3">
    <source>
        <dbReference type="EMBL" id="MBB4808242.1"/>
    </source>
</evidence>
<gene>
    <name evidence="3" type="ORF">HNP38_003583</name>
</gene>
<dbReference type="GO" id="GO:0018169">
    <property type="term" value="F:ribosomal S6-glutamic acid ligase activity"/>
    <property type="evidence" value="ECO:0007669"/>
    <property type="project" value="TreeGrafter"/>
</dbReference>
<dbReference type="GO" id="GO:0046872">
    <property type="term" value="F:metal ion binding"/>
    <property type="evidence" value="ECO:0007669"/>
    <property type="project" value="InterPro"/>
</dbReference>
<proteinExistence type="predicted"/>
<comment type="caution">
    <text evidence="3">The sequence shown here is derived from an EMBL/GenBank/DDBJ whole genome shotgun (WGS) entry which is preliminary data.</text>
</comment>
<dbReference type="PROSITE" id="PS50975">
    <property type="entry name" value="ATP_GRASP"/>
    <property type="match status" value="1"/>
</dbReference>
<dbReference type="InterPro" id="IPR026455">
    <property type="entry name" value="GRASP_w_spasm"/>
</dbReference>
<organism evidence="3 4">
    <name type="scientific">Chryseobacterium defluvii</name>
    <dbReference type="NCBI Taxonomy" id="160396"/>
    <lineage>
        <taxon>Bacteria</taxon>
        <taxon>Pseudomonadati</taxon>
        <taxon>Bacteroidota</taxon>
        <taxon>Flavobacteriia</taxon>
        <taxon>Flavobacteriales</taxon>
        <taxon>Weeksellaceae</taxon>
        <taxon>Chryseobacterium group</taxon>
        <taxon>Chryseobacterium</taxon>
    </lineage>
</organism>
<keyword evidence="1" id="KW-0067">ATP-binding</keyword>
<accession>A0A840KN33</accession>
<dbReference type="AlphaFoldDB" id="A0A840KN33"/>
<dbReference type="RefSeq" id="WP_184191975.1">
    <property type="nucleotide sequence ID" value="NZ_JACHLE010000008.1"/>
</dbReference>
<evidence type="ECO:0000313" key="4">
    <source>
        <dbReference type="Proteomes" id="UP000592180"/>
    </source>
</evidence>
<dbReference type="GO" id="GO:0005737">
    <property type="term" value="C:cytoplasm"/>
    <property type="evidence" value="ECO:0007669"/>
    <property type="project" value="TreeGrafter"/>
</dbReference>
<sequence>MTNLLSQNYVEITTEEIMDWLASMEIDFHRINGDFLLKDKKRELIISNNKNKENENYTMNDANVVWFRRWHQFEYEEQLIIGNPVIDHDTKSRLMNFLKGEYMTFCNYLFSKVNRDKWIDHPGTQSLNKLFVLEKASELGIKIPETLVTNDKQSLIEFIKIHNQVITKPLNEVDAFEIENHNFFFDTKLVTLKDAESYSNDFFYMSLFQEAVPKKYEIRIFWLDEEFFPMVIFSQRRKESQYDFRVYDFETPDRMIPYKLDSEVEEKLNSLAKGFGYRHCSIDCIINDSYETVFLEINPIGQFGMVSKPCNYYLEKKMAQYLVDYEKSYINQQSKNK</sequence>
<reference evidence="3 4" key="1">
    <citation type="submission" date="2020-08" db="EMBL/GenBank/DDBJ databases">
        <title>Functional genomics of gut bacteria from endangered species of beetles.</title>
        <authorList>
            <person name="Carlos-Shanley C."/>
        </authorList>
    </citation>
    <scope>NUCLEOTIDE SEQUENCE [LARGE SCALE GENOMIC DNA]</scope>
    <source>
        <strain evidence="3 4">S00151</strain>
    </source>
</reference>
<name>A0A840KN33_9FLAO</name>
<keyword evidence="1" id="KW-0547">Nucleotide-binding</keyword>
<dbReference type="Gene3D" id="3.30.470.20">
    <property type="entry name" value="ATP-grasp fold, B domain"/>
    <property type="match status" value="1"/>
</dbReference>
<dbReference type="PANTHER" id="PTHR21621">
    <property type="entry name" value="RIBOSOMAL PROTEIN S6 MODIFICATION PROTEIN"/>
    <property type="match status" value="1"/>
</dbReference>
<dbReference type="Proteomes" id="UP000592180">
    <property type="component" value="Unassembled WGS sequence"/>
</dbReference>
<dbReference type="PANTHER" id="PTHR21621:SF0">
    <property type="entry name" value="BETA-CITRYLGLUTAMATE SYNTHASE B-RELATED"/>
    <property type="match status" value="1"/>
</dbReference>
<keyword evidence="4" id="KW-1185">Reference proteome</keyword>
<dbReference type="InterPro" id="IPR011761">
    <property type="entry name" value="ATP-grasp"/>
</dbReference>
<protein>
    <submittedName>
        <fullName evidence="3">ATP-GRASP peptide maturase of grasp-with-spasm system</fullName>
    </submittedName>
</protein>
<dbReference type="SUPFAM" id="SSF56059">
    <property type="entry name" value="Glutathione synthetase ATP-binding domain-like"/>
    <property type="match status" value="1"/>
</dbReference>
<evidence type="ECO:0000256" key="1">
    <source>
        <dbReference type="PROSITE-ProRule" id="PRU00409"/>
    </source>
</evidence>
<dbReference type="NCBIfam" id="TIGR04192">
    <property type="entry name" value="GRASP_w_spasm"/>
    <property type="match status" value="1"/>
</dbReference>